<feature type="repeat" description="WD" evidence="3">
    <location>
        <begin position="175"/>
        <end position="216"/>
    </location>
</feature>
<accession>A0ABX6F262</accession>
<protein>
    <submittedName>
        <fullName evidence="5">Pre-mRNA-processing factor 17</fullName>
    </submittedName>
</protein>
<dbReference type="Gene3D" id="2.130.10.10">
    <property type="entry name" value="YVTN repeat-like/Quinoprotein amine dehydrogenase"/>
    <property type="match status" value="1"/>
</dbReference>
<dbReference type="InterPro" id="IPR032847">
    <property type="entry name" value="PRPF17"/>
</dbReference>
<dbReference type="SUPFAM" id="SSF50978">
    <property type="entry name" value="WD40 repeat-like"/>
    <property type="match status" value="1"/>
</dbReference>
<dbReference type="PROSITE" id="PS50294">
    <property type="entry name" value="WD_REPEATS_REGION"/>
    <property type="match status" value="3"/>
</dbReference>
<feature type="compositionally biased region" description="Basic residues" evidence="4">
    <location>
        <begin position="21"/>
        <end position="39"/>
    </location>
</feature>
<dbReference type="PANTHER" id="PTHR43979">
    <property type="entry name" value="PRE-MRNA-PROCESSING FACTOR 17"/>
    <property type="match status" value="1"/>
</dbReference>
<proteinExistence type="predicted"/>
<dbReference type="PANTHER" id="PTHR43979:SF1">
    <property type="entry name" value="PRE-MRNA-PROCESSING FACTOR 17"/>
    <property type="match status" value="1"/>
</dbReference>
<feature type="region of interest" description="Disordered" evidence="4">
    <location>
        <begin position="1"/>
        <end position="78"/>
    </location>
</feature>
<dbReference type="SMART" id="SM00320">
    <property type="entry name" value="WD40"/>
    <property type="match status" value="7"/>
</dbReference>
<reference evidence="5 6" key="1">
    <citation type="submission" date="2016-03" db="EMBL/GenBank/DDBJ databases">
        <title>How can Kluyveromyces marxianus grow so fast - potential evolutionary course in Saccharomyces Complex revealed by comparative genomics.</title>
        <authorList>
            <person name="Mo W."/>
            <person name="Lu W."/>
            <person name="Yang X."/>
            <person name="Qi J."/>
            <person name="Lv H."/>
        </authorList>
    </citation>
    <scope>NUCLEOTIDE SEQUENCE [LARGE SCALE GENOMIC DNA]</scope>
    <source>
        <strain evidence="5 6">FIM1</strain>
    </source>
</reference>
<feature type="compositionally biased region" description="Polar residues" evidence="4">
    <location>
        <begin position="59"/>
        <end position="68"/>
    </location>
</feature>
<keyword evidence="6" id="KW-1185">Reference proteome</keyword>
<dbReference type="Proteomes" id="UP000422736">
    <property type="component" value="Chromosome 8"/>
</dbReference>
<dbReference type="InterPro" id="IPR020472">
    <property type="entry name" value="WD40_PAC1"/>
</dbReference>
<dbReference type="CDD" id="cd00200">
    <property type="entry name" value="WD40"/>
    <property type="match status" value="1"/>
</dbReference>
<feature type="repeat" description="WD" evidence="3">
    <location>
        <begin position="262"/>
        <end position="294"/>
    </location>
</feature>
<sequence length="429" mass="49080">MSLVQGYDTDSSDEDTQDFNKKHKLQTPKLKSKRPKRNGKGPWASWESSSEAEQDEEVQTTNIPNAGNSDMGDDIDSSVSFNQEKSTFVGKREKDYQGRSFMHPPIDVEVDLKKEPLSFKCFLPKRKVAEYTGHKNGTTSLRFLPHSGHLFLSGGNDKTIKIWDFYHNRELLRTYEGHSMTIKDLNFTHDGETFASASFDKSVKVWNTERGSISKRLRFNAVPNCIMFHPEDKNQLVIGLSNSEILHYDFRVDEKDGKIQKYDHHQGSILALKYFPNGKKLISSSDDKTVRIWENQINVPIKQISGTTQHSMPWIDINPQEQYFCTQSMDNTIYTYSMMPKYKRHPSKMFKGHSTAGYGIHFAFSPDGQYIASGDSKGQTFIWDWKTTKVLKKFKPLSNNLPITCLAWNPQETSKLCCAGNDGRIVVLD</sequence>
<dbReference type="InterPro" id="IPR001680">
    <property type="entry name" value="WD40_rpt"/>
</dbReference>
<evidence type="ECO:0000256" key="4">
    <source>
        <dbReference type="SAM" id="MobiDB-lite"/>
    </source>
</evidence>
<feature type="repeat" description="WD" evidence="3">
    <location>
        <begin position="362"/>
        <end position="393"/>
    </location>
</feature>
<dbReference type="PROSITE" id="PS50082">
    <property type="entry name" value="WD_REPEATS_2"/>
    <property type="match status" value="4"/>
</dbReference>
<evidence type="ECO:0000256" key="3">
    <source>
        <dbReference type="PROSITE-ProRule" id="PRU00221"/>
    </source>
</evidence>
<dbReference type="PRINTS" id="PR00320">
    <property type="entry name" value="GPROTEINBRPT"/>
</dbReference>
<organism evidence="5 6">
    <name type="scientific">Kluyveromyces marxianus</name>
    <name type="common">Yeast</name>
    <name type="synonym">Candida kefyr</name>
    <dbReference type="NCBI Taxonomy" id="4911"/>
    <lineage>
        <taxon>Eukaryota</taxon>
        <taxon>Fungi</taxon>
        <taxon>Dikarya</taxon>
        <taxon>Ascomycota</taxon>
        <taxon>Saccharomycotina</taxon>
        <taxon>Saccharomycetes</taxon>
        <taxon>Saccharomycetales</taxon>
        <taxon>Saccharomycetaceae</taxon>
        <taxon>Kluyveromyces</taxon>
    </lineage>
</organism>
<keyword evidence="2" id="KW-0677">Repeat</keyword>
<feature type="repeat" description="WD" evidence="3">
    <location>
        <begin position="131"/>
        <end position="173"/>
    </location>
</feature>
<name>A0ABX6F262_KLUMA</name>
<reference evidence="5 6" key="2">
    <citation type="submission" date="2019-11" db="EMBL/GenBank/DDBJ databases">
        <authorList>
            <person name="Lu H."/>
        </authorList>
    </citation>
    <scope>NUCLEOTIDE SEQUENCE [LARGE SCALE GENOMIC DNA]</scope>
    <source>
        <strain evidence="5 6">FIM1</strain>
    </source>
</reference>
<gene>
    <name evidence="5" type="primary">CDC40</name>
    <name evidence="5" type="ORF">FIM1_5180</name>
</gene>
<evidence type="ECO:0000256" key="2">
    <source>
        <dbReference type="ARBA" id="ARBA00022737"/>
    </source>
</evidence>
<dbReference type="Pfam" id="PF00400">
    <property type="entry name" value="WD40"/>
    <property type="match status" value="4"/>
</dbReference>
<keyword evidence="1 3" id="KW-0853">WD repeat</keyword>
<evidence type="ECO:0000256" key="1">
    <source>
        <dbReference type="ARBA" id="ARBA00022574"/>
    </source>
</evidence>
<dbReference type="InterPro" id="IPR036322">
    <property type="entry name" value="WD40_repeat_dom_sf"/>
</dbReference>
<dbReference type="InterPro" id="IPR015943">
    <property type="entry name" value="WD40/YVTN_repeat-like_dom_sf"/>
</dbReference>
<evidence type="ECO:0000313" key="6">
    <source>
        <dbReference type="Proteomes" id="UP000422736"/>
    </source>
</evidence>
<dbReference type="EMBL" id="CP015060">
    <property type="protein sequence ID" value="QGN17971.1"/>
    <property type="molecule type" value="Genomic_DNA"/>
</dbReference>
<evidence type="ECO:0000313" key="5">
    <source>
        <dbReference type="EMBL" id="QGN17971.1"/>
    </source>
</evidence>